<dbReference type="InterPro" id="IPR053137">
    <property type="entry name" value="NLR-like"/>
</dbReference>
<sequence length="205" mass="23324">MRDLRDDSDPLPHYGVIASDNKVIKHGETREQLPLRTSALCFEIEAAGLMLDFPCIIIRGICDYADSHKNKAWQGYAALVAAAYTKELLEYIPVRQVSQEGLAVDMCKHHREKLAFVRTEKHNRCHQTFKTSPYEDIEYTCWLESSANDLLWVTADPGCGKSVLSRSLVEDFLKDSTSDVTVCYFFFKDSDKPDRLNKALCSVLH</sequence>
<dbReference type="Pfam" id="PF24883">
    <property type="entry name" value="NPHP3_N"/>
    <property type="match status" value="1"/>
</dbReference>
<dbReference type="GO" id="GO:0009116">
    <property type="term" value="P:nucleoside metabolic process"/>
    <property type="evidence" value="ECO:0007669"/>
    <property type="project" value="InterPro"/>
</dbReference>
<dbReference type="InterPro" id="IPR056884">
    <property type="entry name" value="NPHP3-like_N"/>
</dbReference>
<dbReference type="Gene3D" id="3.40.50.1580">
    <property type="entry name" value="Nucleoside phosphorylase domain"/>
    <property type="match status" value="1"/>
</dbReference>
<dbReference type="SUPFAM" id="SSF53167">
    <property type="entry name" value="Purine and uridine phosphorylases"/>
    <property type="match status" value="1"/>
</dbReference>
<dbReference type="Gene3D" id="3.40.50.300">
    <property type="entry name" value="P-loop containing nucleotide triphosphate hydrolases"/>
    <property type="match status" value="1"/>
</dbReference>
<dbReference type="AlphaFoldDB" id="A0A9W9WTQ2"/>
<gene>
    <name evidence="3" type="ORF">N7539_008395</name>
</gene>
<dbReference type="InterPro" id="IPR035994">
    <property type="entry name" value="Nucleoside_phosphorylase_sf"/>
</dbReference>
<reference evidence="3" key="2">
    <citation type="journal article" date="2023" name="IMA Fungus">
        <title>Comparative genomic study of the Penicillium genus elucidates a diverse pangenome and 15 lateral gene transfer events.</title>
        <authorList>
            <person name="Petersen C."/>
            <person name="Sorensen T."/>
            <person name="Nielsen M.R."/>
            <person name="Sondergaard T.E."/>
            <person name="Sorensen J.L."/>
            <person name="Fitzpatrick D.A."/>
            <person name="Frisvad J.C."/>
            <person name="Nielsen K.L."/>
        </authorList>
    </citation>
    <scope>NUCLEOTIDE SEQUENCE</scope>
    <source>
        <strain evidence="3">IBT 30728</strain>
    </source>
</reference>
<evidence type="ECO:0000259" key="2">
    <source>
        <dbReference type="Pfam" id="PF24883"/>
    </source>
</evidence>
<name>A0A9W9WTQ2_9EURO</name>
<evidence type="ECO:0000313" key="4">
    <source>
        <dbReference type="Proteomes" id="UP001148312"/>
    </source>
</evidence>
<evidence type="ECO:0000313" key="3">
    <source>
        <dbReference type="EMBL" id="KAJ5475329.1"/>
    </source>
</evidence>
<dbReference type="PANTHER" id="PTHR46082:SF11">
    <property type="entry name" value="AAA+ ATPASE DOMAIN-CONTAINING PROTEIN-RELATED"/>
    <property type="match status" value="1"/>
</dbReference>
<feature type="domain" description="Nephrocystin 3-like N-terminal" evidence="2">
    <location>
        <begin position="135"/>
        <end position="205"/>
    </location>
</feature>
<accession>A0A9W9WTQ2</accession>
<dbReference type="PANTHER" id="PTHR46082">
    <property type="entry name" value="ATP/GTP-BINDING PROTEIN-RELATED"/>
    <property type="match status" value="1"/>
</dbReference>
<organism evidence="3 4">
    <name type="scientific">Penicillium diatomitis</name>
    <dbReference type="NCBI Taxonomy" id="2819901"/>
    <lineage>
        <taxon>Eukaryota</taxon>
        <taxon>Fungi</taxon>
        <taxon>Dikarya</taxon>
        <taxon>Ascomycota</taxon>
        <taxon>Pezizomycotina</taxon>
        <taxon>Eurotiomycetes</taxon>
        <taxon>Eurotiomycetidae</taxon>
        <taxon>Eurotiales</taxon>
        <taxon>Aspergillaceae</taxon>
        <taxon>Penicillium</taxon>
    </lineage>
</organism>
<proteinExistence type="predicted"/>
<dbReference type="EMBL" id="JAPWDQ010000012">
    <property type="protein sequence ID" value="KAJ5475329.1"/>
    <property type="molecule type" value="Genomic_DNA"/>
</dbReference>
<dbReference type="RefSeq" id="XP_056787087.1">
    <property type="nucleotide sequence ID" value="XM_056937995.1"/>
</dbReference>
<dbReference type="GeneID" id="81628245"/>
<dbReference type="InterPro" id="IPR027417">
    <property type="entry name" value="P-loop_NTPase"/>
</dbReference>
<keyword evidence="1" id="KW-0677">Repeat</keyword>
<comment type="caution">
    <text evidence="3">The sequence shown here is derived from an EMBL/GenBank/DDBJ whole genome shotgun (WGS) entry which is preliminary data.</text>
</comment>
<dbReference type="Proteomes" id="UP001148312">
    <property type="component" value="Unassembled WGS sequence"/>
</dbReference>
<protein>
    <recommendedName>
        <fullName evidence="2">Nephrocystin 3-like N-terminal domain-containing protein</fullName>
    </recommendedName>
</protein>
<dbReference type="GO" id="GO:0003824">
    <property type="term" value="F:catalytic activity"/>
    <property type="evidence" value="ECO:0007669"/>
    <property type="project" value="InterPro"/>
</dbReference>
<evidence type="ECO:0000256" key="1">
    <source>
        <dbReference type="ARBA" id="ARBA00022737"/>
    </source>
</evidence>
<keyword evidence="4" id="KW-1185">Reference proteome</keyword>
<reference evidence="3" key="1">
    <citation type="submission" date="2022-12" db="EMBL/GenBank/DDBJ databases">
        <authorList>
            <person name="Petersen C."/>
        </authorList>
    </citation>
    <scope>NUCLEOTIDE SEQUENCE</scope>
    <source>
        <strain evidence="3">IBT 30728</strain>
    </source>
</reference>